<dbReference type="Proteomes" id="UP001652625">
    <property type="component" value="Chromosome 15"/>
</dbReference>
<comment type="similarity">
    <text evidence="1">Belongs to the TPPP family.</text>
</comment>
<dbReference type="GeneID" id="136092379"/>
<dbReference type="RefSeq" id="XP_065676567.1">
    <property type="nucleotide sequence ID" value="XM_065820495.1"/>
</dbReference>
<evidence type="ECO:0000313" key="4">
    <source>
        <dbReference type="RefSeq" id="XP_065676567.1"/>
    </source>
</evidence>
<dbReference type="Pfam" id="PF05517">
    <property type="entry name" value="p25-alpha"/>
    <property type="match status" value="1"/>
</dbReference>
<feature type="region of interest" description="Disordered" evidence="2">
    <location>
        <begin position="117"/>
        <end position="144"/>
    </location>
</feature>
<feature type="compositionally biased region" description="Basic and acidic residues" evidence="2">
    <location>
        <begin position="124"/>
        <end position="144"/>
    </location>
</feature>
<keyword evidence="3" id="KW-1185">Reference proteome</keyword>
<dbReference type="PANTHER" id="PTHR12932:SF9">
    <property type="entry name" value="TUBULIN POLYMERIZATION-PROMOTING PROTEIN HOMOLOG"/>
    <property type="match status" value="1"/>
</dbReference>
<gene>
    <name evidence="4" type="primary">LOC136092379</name>
</gene>
<dbReference type="Gene3D" id="1.10.238.10">
    <property type="entry name" value="EF-hand"/>
    <property type="match status" value="1"/>
</dbReference>
<dbReference type="InterPro" id="IPR008907">
    <property type="entry name" value="TPP/p25"/>
</dbReference>
<accession>A0ABM4DPQ5</accession>
<reference evidence="4" key="1">
    <citation type="submission" date="2025-08" db="UniProtKB">
        <authorList>
            <consortium name="RefSeq"/>
        </authorList>
    </citation>
    <scope>IDENTIFICATION</scope>
</reference>
<dbReference type="SUPFAM" id="SSF47473">
    <property type="entry name" value="EF-hand"/>
    <property type="match status" value="1"/>
</dbReference>
<evidence type="ECO:0000256" key="1">
    <source>
        <dbReference type="ARBA" id="ARBA00010994"/>
    </source>
</evidence>
<sequence>MESVFKSFCAFGSRKDETVDLMDNAKFSKLARDLKVLDKKLTSTDVDIIFNKVKSKTERKITYHQFEDGVKLMAEKKYPGDAEGYNKLKDLINSGSGPTASGVTKTAKSDAVERLTDTSKYTGSHKERFDESGKGKGLDGRREFDEKASAGYVGGYKEMNTYDQNHK</sequence>
<proteinExistence type="inferred from homology"/>
<protein>
    <submittedName>
        <fullName evidence="4">Tubulin polymerization-promoting protein family member 2-like</fullName>
    </submittedName>
</protein>
<evidence type="ECO:0000313" key="3">
    <source>
        <dbReference type="Proteomes" id="UP001652625"/>
    </source>
</evidence>
<dbReference type="PANTHER" id="PTHR12932">
    <property type="entry name" value="P25 ALPHA-RELATED"/>
    <property type="match status" value="1"/>
</dbReference>
<evidence type="ECO:0000256" key="2">
    <source>
        <dbReference type="SAM" id="MobiDB-lite"/>
    </source>
</evidence>
<organism evidence="3 4">
    <name type="scientific">Hydra vulgaris</name>
    <name type="common">Hydra</name>
    <name type="synonym">Hydra attenuata</name>
    <dbReference type="NCBI Taxonomy" id="6087"/>
    <lineage>
        <taxon>Eukaryota</taxon>
        <taxon>Metazoa</taxon>
        <taxon>Cnidaria</taxon>
        <taxon>Hydrozoa</taxon>
        <taxon>Hydroidolina</taxon>
        <taxon>Anthoathecata</taxon>
        <taxon>Aplanulata</taxon>
        <taxon>Hydridae</taxon>
        <taxon>Hydra</taxon>
    </lineage>
</organism>
<dbReference type="InterPro" id="IPR011992">
    <property type="entry name" value="EF-hand-dom_pair"/>
</dbReference>
<name>A0ABM4DPQ5_HYDVU</name>